<evidence type="ECO:0000259" key="8">
    <source>
        <dbReference type="PROSITE" id="PS50014"/>
    </source>
</evidence>
<feature type="region of interest" description="Disordered" evidence="7">
    <location>
        <begin position="748"/>
        <end position="852"/>
    </location>
</feature>
<evidence type="ECO:0000256" key="3">
    <source>
        <dbReference type="ARBA" id="ARBA00022833"/>
    </source>
</evidence>
<dbReference type="Gene3D" id="3.30.565.10">
    <property type="entry name" value="Histidine kinase-like ATPase, C-terminal domain"/>
    <property type="match status" value="1"/>
</dbReference>
<dbReference type="SUPFAM" id="SSF55874">
    <property type="entry name" value="ATPase domain of HSP90 chaperone/DNA topoisomerase II/histidine kinase"/>
    <property type="match status" value="1"/>
</dbReference>
<keyword evidence="1" id="KW-0479">Metal-binding</keyword>
<dbReference type="PANTHER" id="PTHR23336">
    <property type="entry name" value="ZINC FINGER CW-TYPE COILED-COIL DOMAIN PROTEIN 3"/>
    <property type="match status" value="1"/>
</dbReference>
<feature type="region of interest" description="Disordered" evidence="7">
    <location>
        <begin position="228"/>
        <end position="256"/>
    </location>
</feature>
<dbReference type="Pfam" id="PF00439">
    <property type="entry name" value="Bromodomain"/>
    <property type="match status" value="1"/>
</dbReference>
<dbReference type="PROSITE" id="PS51050">
    <property type="entry name" value="ZF_CW"/>
    <property type="match status" value="1"/>
</dbReference>
<feature type="domain" description="Bromo" evidence="8">
    <location>
        <begin position="505"/>
        <end position="560"/>
    </location>
</feature>
<dbReference type="PANTHER" id="PTHR23336:SF11">
    <property type="entry name" value="OS06G0622000 PROTEIN"/>
    <property type="match status" value="1"/>
</dbReference>
<keyword evidence="6" id="KW-0175">Coiled coil</keyword>
<feature type="compositionally biased region" description="Basic and acidic residues" evidence="7">
    <location>
        <begin position="246"/>
        <end position="256"/>
    </location>
</feature>
<feature type="coiled-coil region" evidence="6">
    <location>
        <begin position="647"/>
        <end position="674"/>
    </location>
</feature>
<keyword evidence="3" id="KW-0862">Zinc</keyword>
<evidence type="ECO:0000256" key="5">
    <source>
        <dbReference type="PROSITE-ProRule" id="PRU00035"/>
    </source>
</evidence>
<dbReference type="InterPro" id="IPR045261">
    <property type="entry name" value="MORC_ATPase"/>
</dbReference>
<evidence type="ECO:0000256" key="1">
    <source>
        <dbReference type="ARBA" id="ARBA00022723"/>
    </source>
</evidence>
<dbReference type="PROSITE" id="PS50014">
    <property type="entry name" value="BROMODOMAIN_2"/>
    <property type="match status" value="1"/>
</dbReference>
<dbReference type="GO" id="GO:0016887">
    <property type="term" value="F:ATP hydrolysis activity"/>
    <property type="evidence" value="ECO:0007669"/>
    <property type="project" value="InterPro"/>
</dbReference>
<dbReference type="InterPro" id="IPR011124">
    <property type="entry name" value="Znf_CW"/>
</dbReference>
<dbReference type="SUPFAM" id="SSF47370">
    <property type="entry name" value="Bromodomain"/>
    <property type="match status" value="1"/>
</dbReference>
<evidence type="ECO:0000256" key="6">
    <source>
        <dbReference type="SAM" id="Coils"/>
    </source>
</evidence>
<dbReference type="InterPro" id="IPR001487">
    <property type="entry name" value="Bromodomain"/>
</dbReference>
<dbReference type="Gene3D" id="3.30.40.100">
    <property type="match status" value="1"/>
</dbReference>
<feature type="compositionally biased region" description="Low complexity" evidence="7">
    <location>
        <begin position="752"/>
        <end position="813"/>
    </location>
</feature>
<evidence type="ECO:0000313" key="10">
    <source>
        <dbReference type="EMBL" id="CAE2229071.1"/>
    </source>
</evidence>
<name>A0A7S4ML71_9STRA</name>
<keyword evidence="4 5" id="KW-0103">Bromodomain</keyword>
<dbReference type="EMBL" id="HBKQ01016702">
    <property type="protein sequence ID" value="CAE2229071.1"/>
    <property type="molecule type" value="Transcribed_RNA"/>
</dbReference>
<organism evidence="10">
    <name type="scientific">Odontella aurita</name>
    <dbReference type="NCBI Taxonomy" id="265563"/>
    <lineage>
        <taxon>Eukaryota</taxon>
        <taxon>Sar</taxon>
        <taxon>Stramenopiles</taxon>
        <taxon>Ochrophyta</taxon>
        <taxon>Bacillariophyta</taxon>
        <taxon>Mediophyceae</taxon>
        <taxon>Biddulphiophycidae</taxon>
        <taxon>Eupodiscales</taxon>
        <taxon>Odontellaceae</taxon>
        <taxon>Odontella</taxon>
    </lineage>
</organism>
<evidence type="ECO:0008006" key="11">
    <source>
        <dbReference type="Google" id="ProtNLM"/>
    </source>
</evidence>
<feature type="domain" description="CW-type" evidence="9">
    <location>
        <begin position="677"/>
        <end position="734"/>
    </location>
</feature>
<dbReference type="InterPro" id="IPR036427">
    <property type="entry name" value="Bromodomain-like_sf"/>
</dbReference>
<evidence type="ECO:0000256" key="7">
    <source>
        <dbReference type="SAM" id="MobiDB-lite"/>
    </source>
</evidence>
<keyword evidence="2" id="KW-0863">Zinc-finger</keyword>
<dbReference type="AlphaFoldDB" id="A0A7S4ML71"/>
<dbReference type="GO" id="GO:0005634">
    <property type="term" value="C:nucleus"/>
    <property type="evidence" value="ECO:0007669"/>
    <property type="project" value="TreeGrafter"/>
</dbReference>
<reference evidence="10" key="1">
    <citation type="submission" date="2021-01" db="EMBL/GenBank/DDBJ databases">
        <authorList>
            <person name="Corre E."/>
            <person name="Pelletier E."/>
            <person name="Niang G."/>
            <person name="Scheremetjew M."/>
            <person name="Finn R."/>
            <person name="Kale V."/>
            <person name="Holt S."/>
            <person name="Cochrane G."/>
            <person name="Meng A."/>
            <person name="Brown T."/>
            <person name="Cohen L."/>
        </authorList>
    </citation>
    <scope>NUCLEOTIDE SEQUENCE</scope>
    <source>
        <strain evidence="10">Isolate 1302-5</strain>
    </source>
</reference>
<dbReference type="InterPro" id="IPR036890">
    <property type="entry name" value="HATPase_C_sf"/>
</dbReference>
<accession>A0A7S4ML71</accession>
<proteinExistence type="predicted"/>
<dbReference type="Pfam" id="PF07496">
    <property type="entry name" value="zf-CW"/>
    <property type="match status" value="1"/>
</dbReference>
<evidence type="ECO:0000256" key="4">
    <source>
        <dbReference type="ARBA" id="ARBA00023117"/>
    </source>
</evidence>
<evidence type="ECO:0000256" key="2">
    <source>
        <dbReference type="ARBA" id="ARBA00022771"/>
    </source>
</evidence>
<dbReference type="Pfam" id="PF13589">
    <property type="entry name" value="HATPase_c_3"/>
    <property type="match status" value="1"/>
</dbReference>
<sequence length="852" mass="93994">MAAAASSIVGNNILSRLLDRHNRWPFGGLAELLHNSADADASLVSVGTFPTPVGADPFHPHFALDISDDGKGMDHGDMVRMMRIGADESIGRKDKRGKIGGYGVGFKAGSLATAHTAVVLSSCLEKRTVSVGLLSNEPYEERHERPHVGLVATQSMDTAMVDEETTTVEGRDRILDLIAKINPCLTRERIALWSGQMHGKSGTTVYLCGVRRNPDLPGRMIYEFVNEKNGGDGGKSAGEPVVGEYGRGDDDKDVADMPDLRLLAPGASDRDMMFDEFPGRYDDQNAPMDYSLRAYLGLMFKSRTPKIRLFGADVAQRDLAAELVYRRRVDLDVDVGVGSGSAIRGDVGLHPPSEKRGLSGAMLYCENVLVSSYARQEFEIPPDERRLGVLLVVDLPKSTSESRTVHDRGFKPKDNKLGFDWAGKKRFRRKLRAEFLAYEDWADAERDRKNPLRTALRKVVEQAREELERRYGPNSSGSMVGVLKLPLYERALGRTLDGVETHTSYHQSISRPVSLQELSDRIEKGEIYTVDDKGSTDAGLAKFREDLELVFRNVQYWHSKCRWHPDNEVEDLALLSHAEDGNDEAMPFHTTNNVFTIREICRHLKIPRAFRPAIVENNSEYGDINQKTKFQVGTTILLPHHLDRQAYKDAEEMLGFVLQRLENAERILKRQEKARLVGSRDCWIQCERRGCRKWRRVDEEYAKRFEDTDREWTCETEGSPVVEGGCRVPQDPGYDPAMMVEVRAAGEVVRPSSNSTSSAGVSSPSKTKAAATATAGAKSSSSAGTSSPKAKAKAKSTAAGARISISSSASRGSSSKKRSRLPGGGGNVGGTKPDKRTRPGGGAQKRRSRRAG</sequence>
<dbReference type="GO" id="GO:0008270">
    <property type="term" value="F:zinc ion binding"/>
    <property type="evidence" value="ECO:0007669"/>
    <property type="project" value="UniProtKB-KW"/>
</dbReference>
<evidence type="ECO:0000259" key="9">
    <source>
        <dbReference type="PROSITE" id="PS51050"/>
    </source>
</evidence>
<gene>
    <name evidence="10" type="ORF">OAUR00152_LOCUS11238</name>
</gene>
<protein>
    <recommendedName>
        <fullName evidence="11">CW-type domain-containing protein</fullName>
    </recommendedName>
</protein>